<evidence type="ECO:0000313" key="2">
    <source>
        <dbReference type="Proteomes" id="UP001432011"/>
    </source>
</evidence>
<protein>
    <submittedName>
        <fullName evidence="1">Uncharacterized protein</fullName>
    </submittedName>
</protein>
<reference evidence="1" key="1">
    <citation type="submission" date="2022-10" db="EMBL/GenBank/DDBJ databases">
        <title>The complete genomes of actinobacterial strains from the NBC collection.</title>
        <authorList>
            <person name="Joergensen T.S."/>
            <person name="Alvarez Arevalo M."/>
            <person name="Sterndorff E.B."/>
            <person name="Faurdal D."/>
            <person name="Vuksanovic O."/>
            <person name="Mourched A.-S."/>
            <person name="Charusanti P."/>
            <person name="Shaw S."/>
            <person name="Blin K."/>
            <person name="Weber T."/>
        </authorList>
    </citation>
    <scope>NUCLEOTIDE SEQUENCE</scope>
    <source>
        <strain evidence="1">NBC_00254</strain>
    </source>
</reference>
<organism evidence="1 2">
    <name type="scientific">Microbispora hainanensis</name>
    <dbReference type="NCBI Taxonomy" id="568844"/>
    <lineage>
        <taxon>Bacteria</taxon>
        <taxon>Bacillati</taxon>
        <taxon>Actinomycetota</taxon>
        <taxon>Actinomycetes</taxon>
        <taxon>Streptosporangiales</taxon>
        <taxon>Streptosporangiaceae</taxon>
        <taxon>Microbispora</taxon>
    </lineage>
</organism>
<gene>
    <name evidence="1" type="ORF">OG913_32875</name>
</gene>
<proteinExistence type="predicted"/>
<keyword evidence="2" id="KW-1185">Reference proteome</keyword>
<dbReference type="Proteomes" id="UP001432011">
    <property type="component" value="Chromosome"/>
</dbReference>
<dbReference type="EMBL" id="CP108085">
    <property type="protein sequence ID" value="WUP74126.1"/>
    <property type="molecule type" value="Genomic_DNA"/>
</dbReference>
<sequence length="125" mass="13197">MSDPIEVPAEVLAVFRKIQAVADATVNLLEELQAQPGTLQLSATGSGTTTGSLSVQTIYPIGIASEEDFALPIVALKKPPMPTVPEVKMAHAWVEGSKTALRAAELLIMAEGLLQLADRLLGVHQ</sequence>
<name>A0ABZ1SMY2_9ACTN</name>
<accession>A0ABZ1SMY2</accession>
<dbReference type="RefSeq" id="WP_182886668.1">
    <property type="nucleotide sequence ID" value="NZ_CP108085.1"/>
</dbReference>
<evidence type="ECO:0000313" key="1">
    <source>
        <dbReference type="EMBL" id="WUP74126.1"/>
    </source>
</evidence>